<dbReference type="GO" id="GO:0009001">
    <property type="term" value="F:serine O-acetyltransferase activity"/>
    <property type="evidence" value="ECO:0007669"/>
    <property type="project" value="UniProtKB-EC"/>
</dbReference>
<dbReference type="InterPro" id="IPR005881">
    <property type="entry name" value="Ser_O-AcTrfase"/>
</dbReference>
<reference evidence="5 6" key="1">
    <citation type="journal article" date="2011" name="Stand. Genomic Sci.">
        <title>Complete genome sequence of Desulfobulbus propionicus type strain (1pr3).</title>
        <authorList>
            <person name="Pagani I."/>
            <person name="Lapidus A."/>
            <person name="Nolan M."/>
            <person name="Lucas S."/>
            <person name="Hammon N."/>
            <person name="Deshpande S."/>
            <person name="Cheng J.F."/>
            <person name="Chertkov O."/>
            <person name="Davenport K."/>
            <person name="Tapia R."/>
            <person name="Han C."/>
            <person name="Goodwin L."/>
            <person name="Pitluck S."/>
            <person name="Liolios K."/>
            <person name="Mavromatis K."/>
            <person name="Ivanova N."/>
            <person name="Mikhailova N."/>
            <person name="Pati A."/>
            <person name="Chen A."/>
            <person name="Palaniappan K."/>
            <person name="Land M."/>
            <person name="Hauser L."/>
            <person name="Chang Y.J."/>
            <person name="Jeffries C.D."/>
            <person name="Detter J.C."/>
            <person name="Brambilla E."/>
            <person name="Kannan K.P."/>
            <person name="Djao O.D."/>
            <person name="Rohde M."/>
            <person name="Pukall R."/>
            <person name="Spring S."/>
            <person name="Goker M."/>
            <person name="Sikorski J."/>
            <person name="Woyke T."/>
            <person name="Bristow J."/>
            <person name="Eisen J.A."/>
            <person name="Markowitz V."/>
            <person name="Hugenholtz P."/>
            <person name="Kyrpides N.C."/>
            <person name="Klenk H.P."/>
        </authorList>
    </citation>
    <scope>NUCLEOTIDE SEQUENCE [LARGE SCALE GENOMIC DNA]</scope>
    <source>
        <strain evidence="6">ATCC 33891 / DSM 2032 / 1pr3</strain>
    </source>
</reference>
<dbReference type="InterPro" id="IPR011004">
    <property type="entry name" value="Trimer_LpxA-like_sf"/>
</dbReference>
<dbReference type="Gene3D" id="2.160.10.10">
    <property type="entry name" value="Hexapeptide repeat proteins"/>
    <property type="match status" value="1"/>
</dbReference>
<comment type="similarity">
    <text evidence="1 4">Belongs to the transferase hexapeptide repeat family.</text>
</comment>
<dbReference type="RefSeq" id="WP_015723064.1">
    <property type="nucleotide sequence ID" value="NC_014972.1"/>
</dbReference>
<dbReference type="Pfam" id="PF00132">
    <property type="entry name" value="Hexapep"/>
    <property type="match status" value="1"/>
</dbReference>
<dbReference type="GO" id="GO:0006535">
    <property type="term" value="P:cysteine biosynthetic process from serine"/>
    <property type="evidence" value="ECO:0007669"/>
    <property type="project" value="InterPro"/>
</dbReference>
<dbReference type="PANTHER" id="PTHR42811">
    <property type="entry name" value="SERINE ACETYLTRANSFERASE"/>
    <property type="match status" value="1"/>
</dbReference>
<proteinExistence type="inferred from homology"/>
<dbReference type="AlphaFoldDB" id="A0A7U3YJF8"/>
<protein>
    <recommendedName>
        <fullName evidence="4">Serine acetyltransferase</fullName>
        <ecNumber evidence="4">2.3.1.30</ecNumber>
    </recommendedName>
</protein>
<dbReference type="SUPFAM" id="SSF51161">
    <property type="entry name" value="Trimeric LpxA-like enzymes"/>
    <property type="match status" value="1"/>
</dbReference>
<accession>A0A7U3YJF8</accession>
<evidence type="ECO:0000256" key="3">
    <source>
        <dbReference type="ARBA" id="ARBA00023315"/>
    </source>
</evidence>
<dbReference type="EMBL" id="CP002364">
    <property type="protein sequence ID" value="ADW16517.1"/>
    <property type="molecule type" value="Genomic_DNA"/>
</dbReference>
<dbReference type="KEGG" id="dpr:Despr_0335"/>
<dbReference type="GO" id="GO:0005737">
    <property type="term" value="C:cytoplasm"/>
    <property type="evidence" value="ECO:0007669"/>
    <property type="project" value="InterPro"/>
</dbReference>
<keyword evidence="3 4" id="KW-0012">Acyltransferase</keyword>
<evidence type="ECO:0000256" key="4">
    <source>
        <dbReference type="PIRNR" id="PIRNR000441"/>
    </source>
</evidence>
<evidence type="ECO:0000313" key="5">
    <source>
        <dbReference type="EMBL" id="ADW16517.1"/>
    </source>
</evidence>
<dbReference type="PIRSF" id="PIRSF000441">
    <property type="entry name" value="CysE"/>
    <property type="match status" value="1"/>
</dbReference>
<keyword evidence="2 4" id="KW-0808">Transferase</keyword>
<gene>
    <name evidence="5" type="ordered locus">Despr_0335</name>
</gene>
<keyword evidence="6" id="KW-1185">Reference proteome</keyword>
<evidence type="ECO:0000256" key="2">
    <source>
        <dbReference type="ARBA" id="ARBA00022679"/>
    </source>
</evidence>
<name>A0A7U3YJF8_DESPD</name>
<evidence type="ECO:0000313" key="6">
    <source>
        <dbReference type="Proteomes" id="UP000006365"/>
    </source>
</evidence>
<evidence type="ECO:0000256" key="1">
    <source>
        <dbReference type="ARBA" id="ARBA00007274"/>
    </source>
</evidence>
<dbReference type="InterPro" id="IPR001451">
    <property type="entry name" value="Hexapep"/>
</dbReference>
<sequence>MFENIKADIARLGDGKASWRALARGLLSQGFQAILVYRFFHWLHTLNIPAQPVRFLVERTIEITTGISIPAKCDIGKGLRIHHFGGVILHPTTRLGDNCTLYHHVTIGDRGGHGGAASIGNNVMIGAGAKIIGEITIGDGCKIGANAVVNCDMPPDSTATSPPIILKRRQE</sequence>
<dbReference type="InterPro" id="IPR045304">
    <property type="entry name" value="LbH_SAT"/>
</dbReference>
<dbReference type="Proteomes" id="UP000006365">
    <property type="component" value="Chromosome"/>
</dbReference>
<comment type="catalytic activity">
    <reaction evidence="4">
        <text>L-serine + acetyl-CoA = O-acetyl-L-serine + CoA</text>
        <dbReference type="Rhea" id="RHEA:24560"/>
        <dbReference type="ChEBI" id="CHEBI:33384"/>
        <dbReference type="ChEBI" id="CHEBI:57287"/>
        <dbReference type="ChEBI" id="CHEBI:57288"/>
        <dbReference type="ChEBI" id="CHEBI:58340"/>
        <dbReference type="EC" id="2.3.1.30"/>
    </reaction>
</comment>
<dbReference type="CDD" id="cd03354">
    <property type="entry name" value="LbH_SAT"/>
    <property type="match status" value="1"/>
</dbReference>
<dbReference type="EC" id="2.3.1.30" evidence="4"/>
<organism evidence="5 6">
    <name type="scientific">Desulfobulbus propionicus (strain ATCC 33891 / DSM 2032 / VKM B-1956 / 1pr3)</name>
    <dbReference type="NCBI Taxonomy" id="577650"/>
    <lineage>
        <taxon>Bacteria</taxon>
        <taxon>Pseudomonadati</taxon>
        <taxon>Thermodesulfobacteriota</taxon>
        <taxon>Desulfobulbia</taxon>
        <taxon>Desulfobulbales</taxon>
        <taxon>Desulfobulbaceae</taxon>
        <taxon>Desulfobulbus</taxon>
    </lineage>
</organism>